<keyword evidence="7 13" id="KW-0547">Nucleotide-binding</keyword>
<feature type="binding site" evidence="15">
    <location>
        <position position="639"/>
    </location>
    <ligand>
        <name>substrate</name>
    </ligand>
</feature>
<dbReference type="InterPro" id="IPR005479">
    <property type="entry name" value="CPAse_ATP-bd"/>
</dbReference>
<gene>
    <name evidence="22" type="ORF">WJX73_006193</name>
</gene>
<dbReference type="Pfam" id="PF00682">
    <property type="entry name" value="HMGL-like"/>
    <property type="match status" value="1"/>
</dbReference>
<dbReference type="SMART" id="SM00878">
    <property type="entry name" value="Biotin_carb_C"/>
    <property type="match status" value="1"/>
</dbReference>
<evidence type="ECO:0000256" key="13">
    <source>
        <dbReference type="PIRNR" id="PIRNR001594"/>
    </source>
</evidence>
<evidence type="ECO:0000256" key="16">
    <source>
        <dbReference type="PIRSR" id="PIRSR001594-3"/>
    </source>
</evidence>
<dbReference type="Proteomes" id="UP001465755">
    <property type="component" value="Unassembled WGS sequence"/>
</dbReference>
<dbReference type="Pfam" id="PF02436">
    <property type="entry name" value="PYC_OADA"/>
    <property type="match status" value="1"/>
</dbReference>
<dbReference type="InterPro" id="IPR005481">
    <property type="entry name" value="BC-like_N"/>
</dbReference>
<keyword evidence="10" id="KW-0511">Multifunctional enzyme</keyword>
<proteinExistence type="predicted"/>
<evidence type="ECO:0000256" key="2">
    <source>
        <dbReference type="ARBA" id="ARBA00003761"/>
    </source>
</evidence>
<dbReference type="GO" id="GO:0005524">
    <property type="term" value="F:ATP binding"/>
    <property type="evidence" value="ECO:0007669"/>
    <property type="project" value="UniProtKB-UniRule"/>
</dbReference>
<evidence type="ECO:0000256" key="7">
    <source>
        <dbReference type="ARBA" id="ARBA00022741"/>
    </source>
</evidence>
<dbReference type="InterPro" id="IPR005930">
    <property type="entry name" value="Pyruv_COase"/>
</dbReference>
<evidence type="ECO:0000259" key="20">
    <source>
        <dbReference type="PROSITE" id="PS50979"/>
    </source>
</evidence>
<evidence type="ECO:0000256" key="10">
    <source>
        <dbReference type="ARBA" id="ARBA00023268"/>
    </source>
</evidence>
<dbReference type="InterPro" id="IPR013785">
    <property type="entry name" value="Aldolase_TIM"/>
</dbReference>
<evidence type="ECO:0000256" key="9">
    <source>
        <dbReference type="ARBA" id="ARBA00023267"/>
    </source>
</evidence>
<evidence type="ECO:0000256" key="14">
    <source>
        <dbReference type="PIRSR" id="PIRSR001594-1"/>
    </source>
</evidence>
<evidence type="ECO:0000256" key="1">
    <source>
        <dbReference type="ARBA" id="ARBA00001953"/>
    </source>
</evidence>
<evidence type="ECO:0000259" key="19">
    <source>
        <dbReference type="PROSITE" id="PS50975"/>
    </source>
</evidence>
<keyword evidence="6 16" id="KW-0479">Metal-binding</keyword>
<dbReference type="FunFam" id="3.20.20.70:FF:000033">
    <property type="entry name" value="Pyruvate carboxylase"/>
    <property type="match status" value="1"/>
</dbReference>
<dbReference type="InterPro" id="IPR011764">
    <property type="entry name" value="Biotin_carboxylation_dom"/>
</dbReference>
<dbReference type="Pfam" id="PF00289">
    <property type="entry name" value="Biotin_carb_N"/>
    <property type="match status" value="1"/>
</dbReference>
<comment type="pathway">
    <text evidence="3">Carbohydrate biosynthesis; gluconeogenesis.</text>
</comment>
<evidence type="ECO:0000259" key="18">
    <source>
        <dbReference type="PROSITE" id="PS50968"/>
    </source>
</evidence>
<dbReference type="SUPFAM" id="SSF52440">
    <property type="entry name" value="PreATP-grasp domain"/>
    <property type="match status" value="1"/>
</dbReference>
<dbReference type="InterPro" id="IPR011054">
    <property type="entry name" value="Rudment_hybrid_motif"/>
</dbReference>
<dbReference type="Pfam" id="PF00364">
    <property type="entry name" value="Biotin_lipoyl"/>
    <property type="match status" value="1"/>
</dbReference>
<comment type="caution">
    <text evidence="22">The sequence shown here is derived from an EMBL/GenBank/DDBJ whole genome shotgun (WGS) entry which is preliminary data.</text>
</comment>
<evidence type="ECO:0000256" key="12">
    <source>
        <dbReference type="ARBA" id="ARBA00062964"/>
    </source>
</evidence>
<comment type="catalytic activity">
    <reaction evidence="11">
        <text>N(6)-biotinyl-L-lysyl-[protein] + hydrogencarbonate + ATP = N(6)-carboxybiotinyl-L-lysyl-[protein] + ADP + phosphate + H(+)</text>
        <dbReference type="Rhea" id="RHEA:13501"/>
        <dbReference type="Rhea" id="RHEA-COMP:10505"/>
        <dbReference type="Rhea" id="RHEA-COMP:10506"/>
        <dbReference type="ChEBI" id="CHEBI:15378"/>
        <dbReference type="ChEBI" id="CHEBI:17544"/>
        <dbReference type="ChEBI" id="CHEBI:30616"/>
        <dbReference type="ChEBI" id="CHEBI:43474"/>
        <dbReference type="ChEBI" id="CHEBI:83144"/>
        <dbReference type="ChEBI" id="CHEBI:83145"/>
        <dbReference type="ChEBI" id="CHEBI:456216"/>
        <dbReference type="EC" id="6.3.4.14"/>
    </reaction>
</comment>
<name>A0AAW1NV65_9CHLO</name>
<dbReference type="PANTHER" id="PTHR43778">
    <property type="entry name" value="PYRUVATE CARBOXYLASE"/>
    <property type="match status" value="1"/>
</dbReference>
<evidence type="ECO:0000256" key="3">
    <source>
        <dbReference type="ARBA" id="ARBA00004742"/>
    </source>
</evidence>
<dbReference type="InterPro" id="IPR005482">
    <property type="entry name" value="Biotin_COase_C"/>
</dbReference>
<dbReference type="InterPro" id="IPR011053">
    <property type="entry name" value="Single_hybrid_motif"/>
</dbReference>
<evidence type="ECO:0000256" key="11">
    <source>
        <dbReference type="ARBA" id="ARBA00048600"/>
    </source>
</evidence>
<dbReference type="SUPFAM" id="SSF89000">
    <property type="entry name" value="post-HMGL domain-like"/>
    <property type="match status" value="1"/>
</dbReference>
<dbReference type="GO" id="GO:0004075">
    <property type="term" value="F:biotin carboxylase activity"/>
    <property type="evidence" value="ECO:0007669"/>
    <property type="project" value="UniProtKB-EC"/>
</dbReference>
<feature type="domain" description="ATP-grasp" evidence="19">
    <location>
        <begin position="144"/>
        <end position="341"/>
    </location>
</feature>
<feature type="binding site" evidence="15">
    <location>
        <position position="224"/>
    </location>
    <ligand>
        <name>ATP</name>
        <dbReference type="ChEBI" id="CHEBI:30616"/>
    </ligand>
</feature>
<dbReference type="PROSITE" id="PS50975">
    <property type="entry name" value="ATP_GRASP"/>
    <property type="match status" value="1"/>
</dbReference>
<dbReference type="CDD" id="cd07937">
    <property type="entry name" value="DRE_TIM_PC_TC_5S"/>
    <property type="match status" value="1"/>
</dbReference>
<dbReference type="SUPFAM" id="SSF51569">
    <property type="entry name" value="Aldolase"/>
    <property type="match status" value="1"/>
</dbReference>
<dbReference type="GO" id="GO:0005737">
    <property type="term" value="C:cytoplasm"/>
    <property type="evidence" value="ECO:0007669"/>
    <property type="project" value="TreeGrafter"/>
</dbReference>
<dbReference type="PROSITE" id="PS00188">
    <property type="entry name" value="BIOTIN"/>
    <property type="match status" value="1"/>
</dbReference>
<feature type="binding site" evidence="15">
    <location>
        <position position="901"/>
    </location>
    <ligand>
        <name>substrate</name>
    </ligand>
</feature>
<reference evidence="22 23" key="1">
    <citation type="journal article" date="2024" name="Nat. Commun.">
        <title>Phylogenomics reveals the evolutionary origins of lichenization in chlorophyte algae.</title>
        <authorList>
            <person name="Puginier C."/>
            <person name="Libourel C."/>
            <person name="Otte J."/>
            <person name="Skaloud P."/>
            <person name="Haon M."/>
            <person name="Grisel S."/>
            <person name="Petersen M."/>
            <person name="Berrin J.G."/>
            <person name="Delaux P.M."/>
            <person name="Dal Grande F."/>
            <person name="Keller J."/>
        </authorList>
    </citation>
    <scope>NUCLEOTIDE SEQUENCE [LARGE SCALE GENOMIC DNA]</scope>
    <source>
        <strain evidence="22 23">SAG 2036</strain>
    </source>
</reference>
<dbReference type="PROSITE" id="PS50968">
    <property type="entry name" value="BIOTINYL_LIPOYL"/>
    <property type="match status" value="1"/>
</dbReference>
<evidence type="ECO:0000256" key="15">
    <source>
        <dbReference type="PIRSR" id="PIRSR001594-2"/>
    </source>
</evidence>
<dbReference type="FunFam" id="2.40.50.100:FF:000003">
    <property type="entry name" value="Acetyl-CoA carboxylase biotin carboxyl carrier protein"/>
    <property type="match status" value="1"/>
</dbReference>
<dbReference type="PROSITE" id="PS50991">
    <property type="entry name" value="PYR_CT"/>
    <property type="match status" value="1"/>
</dbReference>
<feature type="modified residue" description="N6-carboxylysine" evidence="17">
    <location>
        <position position="736"/>
    </location>
</feature>
<dbReference type="SUPFAM" id="SSF51230">
    <property type="entry name" value="Single hybrid motif"/>
    <property type="match status" value="1"/>
</dbReference>
<dbReference type="PROSITE" id="PS00867">
    <property type="entry name" value="CPSASE_2"/>
    <property type="match status" value="1"/>
</dbReference>
<dbReference type="SUPFAM" id="SSF51246">
    <property type="entry name" value="Rudiment single hybrid motif"/>
    <property type="match status" value="1"/>
</dbReference>
<feature type="modified residue" description="N6-biotinyllysine" evidence="17">
    <location>
        <position position="1146"/>
    </location>
</feature>
<dbReference type="PANTHER" id="PTHR43778:SF2">
    <property type="entry name" value="PYRUVATE CARBOXYLASE, MITOCHONDRIAL"/>
    <property type="match status" value="1"/>
</dbReference>
<feature type="binding site" evidence="16">
    <location>
        <position position="768"/>
    </location>
    <ligand>
        <name>Mn(2+)</name>
        <dbReference type="ChEBI" id="CHEBI:29035"/>
    </ligand>
</feature>
<dbReference type="Pfam" id="PF02785">
    <property type="entry name" value="Biotin_carb_C"/>
    <property type="match status" value="1"/>
</dbReference>
<evidence type="ECO:0000256" key="6">
    <source>
        <dbReference type="ARBA" id="ARBA00022723"/>
    </source>
</evidence>
<dbReference type="CDD" id="cd06850">
    <property type="entry name" value="biotinyl_domain"/>
    <property type="match status" value="1"/>
</dbReference>
<evidence type="ECO:0000256" key="5">
    <source>
        <dbReference type="ARBA" id="ARBA00022598"/>
    </source>
</evidence>
<keyword evidence="23" id="KW-1185">Reference proteome</keyword>
<dbReference type="FunFam" id="3.30.1490.20:FF:000018">
    <property type="entry name" value="Biotin carboxylase"/>
    <property type="match status" value="1"/>
</dbReference>
<evidence type="ECO:0000313" key="22">
    <source>
        <dbReference type="EMBL" id="KAK9800249.1"/>
    </source>
</evidence>
<feature type="domain" description="Biotin carboxylation" evidence="20">
    <location>
        <begin position="23"/>
        <end position="475"/>
    </location>
</feature>
<comment type="function">
    <text evidence="2">This protein is a component of the acetyl coenzyme A carboxylase complex; first, biotin carboxylase catalyzes the carboxylation of the carrier protein and then the transcarboxylase transfers the carboxyl group to form malonyl-CoA.</text>
</comment>
<dbReference type="InterPro" id="IPR000891">
    <property type="entry name" value="PYR_CT"/>
</dbReference>
<dbReference type="EC" id="6.4.1.1" evidence="13"/>
<dbReference type="GO" id="GO:0006094">
    <property type="term" value="P:gluconeogenesis"/>
    <property type="evidence" value="ECO:0007669"/>
    <property type="project" value="UniProtKB-KW"/>
</dbReference>
<protein>
    <recommendedName>
        <fullName evidence="13">Pyruvate carboxylase</fullName>
        <ecNumber evidence="13">6.4.1.1</ecNumber>
    </recommendedName>
</protein>
<comment type="catalytic activity">
    <reaction evidence="13">
        <text>hydrogencarbonate + pyruvate + ATP = oxaloacetate + ADP + phosphate + H(+)</text>
        <dbReference type="Rhea" id="RHEA:20844"/>
        <dbReference type="ChEBI" id="CHEBI:15361"/>
        <dbReference type="ChEBI" id="CHEBI:15378"/>
        <dbReference type="ChEBI" id="CHEBI:16452"/>
        <dbReference type="ChEBI" id="CHEBI:17544"/>
        <dbReference type="ChEBI" id="CHEBI:30616"/>
        <dbReference type="ChEBI" id="CHEBI:43474"/>
        <dbReference type="ChEBI" id="CHEBI:456216"/>
        <dbReference type="EC" id="6.4.1.1"/>
    </reaction>
</comment>
<evidence type="ECO:0000256" key="8">
    <source>
        <dbReference type="ARBA" id="ARBA00022840"/>
    </source>
</evidence>
<dbReference type="GO" id="GO:0046872">
    <property type="term" value="F:metal ion binding"/>
    <property type="evidence" value="ECO:0007669"/>
    <property type="project" value="UniProtKB-KW"/>
</dbReference>
<dbReference type="PROSITE" id="PS50979">
    <property type="entry name" value="BC"/>
    <property type="match status" value="1"/>
</dbReference>
<dbReference type="NCBIfam" id="NF006761">
    <property type="entry name" value="PRK09282.1"/>
    <property type="match status" value="1"/>
</dbReference>
<keyword evidence="4" id="KW-0312">Gluconeogenesis</keyword>
<evidence type="ECO:0000256" key="4">
    <source>
        <dbReference type="ARBA" id="ARBA00022432"/>
    </source>
</evidence>
<dbReference type="InterPro" id="IPR003379">
    <property type="entry name" value="Carboxylase_cons_dom"/>
</dbReference>
<dbReference type="NCBIfam" id="NF009554">
    <property type="entry name" value="PRK12999.1"/>
    <property type="match status" value="1"/>
</dbReference>
<evidence type="ECO:0000313" key="23">
    <source>
        <dbReference type="Proteomes" id="UP001465755"/>
    </source>
</evidence>
<feature type="domain" description="Pyruvate carboxyltransferase" evidence="21">
    <location>
        <begin position="558"/>
        <end position="827"/>
    </location>
</feature>
<feature type="binding site" evidence="15">
    <location>
        <position position="140"/>
    </location>
    <ligand>
        <name>ATP</name>
        <dbReference type="ChEBI" id="CHEBI:30616"/>
    </ligand>
</feature>
<evidence type="ECO:0000259" key="21">
    <source>
        <dbReference type="PROSITE" id="PS50991"/>
    </source>
</evidence>
<dbReference type="SUPFAM" id="SSF56059">
    <property type="entry name" value="Glutathione synthetase ATP-binding domain-like"/>
    <property type="match status" value="1"/>
</dbReference>
<dbReference type="NCBIfam" id="TIGR01235">
    <property type="entry name" value="pyruv_carbox"/>
    <property type="match status" value="1"/>
</dbReference>
<dbReference type="FunFam" id="3.30.470.20:FF:000012">
    <property type="entry name" value="Pyruvate carboxylase"/>
    <property type="match status" value="1"/>
</dbReference>
<dbReference type="Gene3D" id="3.20.20.70">
    <property type="entry name" value="Aldolase class I"/>
    <property type="match status" value="1"/>
</dbReference>
<dbReference type="InterPro" id="IPR000089">
    <property type="entry name" value="Biotin_lipoyl"/>
</dbReference>
<feature type="binding site" description="via carbamate group" evidence="16">
    <location>
        <position position="736"/>
    </location>
    <ligand>
        <name>Mn(2+)</name>
        <dbReference type="ChEBI" id="CHEBI:29035"/>
    </ligand>
</feature>
<feature type="binding site" evidence="16">
    <location>
        <position position="766"/>
    </location>
    <ligand>
        <name>Mn(2+)</name>
        <dbReference type="ChEBI" id="CHEBI:29035"/>
    </ligand>
</feature>
<dbReference type="GO" id="GO:0004736">
    <property type="term" value="F:pyruvate carboxylase activity"/>
    <property type="evidence" value="ECO:0007669"/>
    <property type="project" value="UniProtKB-EC"/>
</dbReference>
<evidence type="ECO:0000256" key="17">
    <source>
        <dbReference type="PIRSR" id="PIRSR001594-4"/>
    </source>
</evidence>
<feature type="active site" evidence="14">
    <location>
        <position position="316"/>
    </location>
</feature>
<dbReference type="InterPro" id="IPR001882">
    <property type="entry name" value="Biotin_BS"/>
</dbReference>
<keyword evidence="9 13" id="KW-0092">Biotin</keyword>
<dbReference type="Gene3D" id="3.30.470.20">
    <property type="entry name" value="ATP-grasp fold, B domain"/>
    <property type="match status" value="1"/>
</dbReference>
<dbReference type="Gene3D" id="2.40.50.100">
    <property type="match status" value="1"/>
</dbReference>
<comment type="subunit">
    <text evidence="12">Acetyl-CoA carboxylase is a heterohexamer composed of biotin carboxyl carrier protein, biotin carboxylase and two subunits each of ACCase subunit alpha and ACCase plastid-coded subunit beta (accD).</text>
</comment>
<feature type="binding site" evidence="16">
    <location>
        <position position="567"/>
    </location>
    <ligand>
        <name>Mn(2+)</name>
        <dbReference type="ChEBI" id="CHEBI:29035"/>
    </ligand>
</feature>
<dbReference type="FunFam" id="3.40.50.20:FF:000010">
    <property type="entry name" value="Propionyl-CoA carboxylase subunit alpha"/>
    <property type="match status" value="1"/>
</dbReference>
<dbReference type="EMBL" id="JALJOQ010000084">
    <property type="protein sequence ID" value="KAK9800249.1"/>
    <property type="molecule type" value="Genomic_DNA"/>
</dbReference>
<dbReference type="Pfam" id="PF02786">
    <property type="entry name" value="CPSase_L_D2"/>
    <property type="match status" value="1"/>
</dbReference>
<feature type="domain" description="Lipoyl-binding" evidence="18">
    <location>
        <begin position="1102"/>
        <end position="1180"/>
    </location>
</feature>
<dbReference type="AlphaFoldDB" id="A0AAW1NV65"/>
<dbReference type="GO" id="GO:0016421">
    <property type="term" value="F:CoA carboxylase activity"/>
    <property type="evidence" value="ECO:0007669"/>
    <property type="project" value="UniProtKB-ARBA"/>
</dbReference>
<organism evidence="22 23">
    <name type="scientific">Symbiochloris irregularis</name>
    <dbReference type="NCBI Taxonomy" id="706552"/>
    <lineage>
        <taxon>Eukaryota</taxon>
        <taxon>Viridiplantae</taxon>
        <taxon>Chlorophyta</taxon>
        <taxon>core chlorophytes</taxon>
        <taxon>Trebouxiophyceae</taxon>
        <taxon>Trebouxiales</taxon>
        <taxon>Trebouxiaceae</taxon>
        <taxon>Symbiochloris</taxon>
    </lineage>
</organism>
<sequence>MGHFQLPFINDKGIMVDTSEATPFSKLLVANRGEIAVRIFRAGTELGLRTLAIYSQADRLQPHRYKADESYQVGQPDMTAVGAYLDVEGIVALAKAQHVDVIHPGYGFLAENATFARRCEENSIAFVGPRPETIEAMGDKTLARQLAEECGVPTVPGTRTAMQDTSEALDFVAKNGLPVILKAAMGGGGRGMRVVKTEEELEDAFERASAEANAAFGDGRMFVEKYVVDPRHIEVQILADGHGNVVHLHERDCSVQRRNQKVVEMAPAVGLDEGTRAKLHADAVKLAKHVGYRNAGTVEFMVEPSGRHYFLEVNPRIQVEHTVTEEIMGVDLVQAQIRIAGGATLASLGIGTQAEVQAPYGVAIQVRITSEDPEKNFSPDGGRITAYRSPGGPGIRLDGAMTAGNTVSRHYDSLLVKVISHGSTFTGAVQKMQRALHEFHIRGVKTNIAFLQNVFRHPEFLSGEATTSFIERNPQLFSFSTRDGSQASRLLAYLAELVVNGPDHPGAVGAPPARTAPPAPQIPVPAGGSGTPASGWRQVLVEQGPEAWAKAVRAHKGILITDTTWRDAHQSLLATRIRTHDLCVAAPATSVALSQAASLEMWGGATFDVALRFLHECPWRRLERLRELVPNIPFQMLLRGVNAVGYTSYPDNVVTTFVAEAQRAGIDIFRVFDSLNYLPNLLFGLDTVHAAGGVAEAAICYTGDITNPLKTKYTLDYYMKMAEKLVEHGVHALAIKDMAGLLKPEAATILVSALRAAHPSTPIHVHTHDTAGTGVATQLAAAAAGADIIDAAIDSMSGTTSQPCMGALVHSLAGTPLDTGLDAGNISRLSSFWEHTRALYAPFESDMKSSSTDVYMHEMPGGQYTNLKFQASSLGLGEQWEKVKVAYAAANRVLGDIVKVTPSSKVVGDLAQFMVQNDLTEHSVVERAGKLNFPDSVVEYLQGKLGQPEGGFPEPLRSAVVKDKPCVEGRPGAGMDPLSFGRLERELQDKYEWRHLTQRDVLSAALYPKVFDGYMQWGDRYSRFTEQLPTRPFWAPMEEDEEIEVDLSPGNVVSIKYKALSELQPNGMREVFFDINGIPRVVEVLDRTEDQEAAGGTARRAVREKADPTQVGSVAAPMAGEVVDVQVAPGHEVRAGQSLVVLSAMKMETSIAAPCDGLVQHVAVDKGDAMEAGDLMVLIHAQGEDAARSFDNAQGSLASVMGS</sequence>
<dbReference type="InterPro" id="IPR055268">
    <property type="entry name" value="PCB-like"/>
</dbReference>
<keyword evidence="5 13" id="KW-0436">Ligase</keyword>
<dbReference type="PIRSF" id="PIRSF001594">
    <property type="entry name" value="Pyruv_carbox"/>
    <property type="match status" value="1"/>
</dbReference>
<keyword evidence="8 13" id="KW-0067">ATP-binding</keyword>
<dbReference type="InterPro" id="IPR011761">
    <property type="entry name" value="ATP-grasp"/>
</dbReference>
<comment type="function">
    <text evidence="13">Catalyzes a 2-step reaction, involving the ATP-dependent carboxylation of the covalently attached biotin in the first step and the transfer of the carboxyl group to pyruvate in the second.</text>
</comment>
<comment type="cofactor">
    <cofactor evidence="1 13">
        <name>biotin</name>
        <dbReference type="ChEBI" id="CHEBI:57586"/>
    </cofactor>
</comment>
<dbReference type="InterPro" id="IPR016185">
    <property type="entry name" value="PreATP-grasp_dom_sf"/>
</dbReference>
<accession>A0AAW1NV65</accession>